<evidence type="ECO:0000313" key="9">
    <source>
        <dbReference type="EnsemblMetazoa" id="PPAI001361-PA"/>
    </source>
</evidence>
<dbReference type="AlphaFoldDB" id="A0A1B0D1Y8"/>
<evidence type="ECO:0000256" key="1">
    <source>
        <dbReference type="ARBA" id="ARBA00022443"/>
    </source>
</evidence>
<dbReference type="FunFam" id="1.10.418.10:FF:000019">
    <property type="entry name" value="Vav guanine nucleotide exchange factor 2"/>
    <property type="match status" value="1"/>
</dbReference>
<dbReference type="PRINTS" id="PR00888">
    <property type="entry name" value="SM22CALPONIN"/>
</dbReference>
<sequence>MAMADDLWKSCLSWLIQCRVVPSDHKAAWADSEIKVLALTLRDGVILCNLINFLDPNALDMKDFHRKPQMAQFLCCQNIKLFLETCKNYFGLRDSDLFEPTMLYDLTNFHRVLITLSKLSQCRKVQQLHPNILGFNAQLSPSERSHSEEDIYKDLHST</sequence>
<dbReference type="Gene3D" id="1.10.418.10">
    <property type="entry name" value="Calponin-like domain"/>
    <property type="match status" value="1"/>
</dbReference>
<dbReference type="EMBL" id="AJVK01022459">
    <property type="status" value="NOT_ANNOTATED_CDS"/>
    <property type="molecule type" value="Genomic_DNA"/>
</dbReference>
<dbReference type="InterPro" id="IPR003096">
    <property type="entry name" value="SM22_calponin"/>
</dbReference>
<keyword evidence="1" id="KW-0728">SH3 domain</keyword>
<dbReference type="GO" id="GO:0005085">
    <property type="term" value="F:guanyl-nucleotide exchange factor activity"/>
    <property type="evidence" value="ECO:0007669"/>
    <property type="project" value="UniProtKB-KW"/>
</dbReference>
<evidence type="ECO:0000256" key="4">
    <source>
        <dbReference type="ARBA" id="ARBA00022723"/>
    </source>
</evidence>
<keyword evidence="10" id="KW-1185">Reference proteome</keyword>
<evidence type="ECO:0000256" key="8">
    <source>
        <dbReference type="ARBA" id="ARBA00022999"/>
    </source>
</evidence>
<keyword evidence="3" id="KW-0344">Guanine-nucleotide releasing factor</keyword>
<dbReference type="GO" id="GO:0016477">
    <property type="term" value="P:cell migration"/>
    <property type="evidence" value="ECO:0007669"/>
    <property type="project" value="TreeGrafter"/>
</dbReference>
<dbReference type="VEuPathDB" id="VectorBase:PPAI001361"/>
<dbReference type="InterPro" id="IPR036872">
    <property type="entry name" value="CH_dom_sf"/>
</dbReference>
<keyword evidence="8" id="KW-0727">SH2 domain</keyword>
<dbReference type="GO" id="GO:0008270">
    <property type="term" value="F:zinc ion binding"/>
    <property type="evidence" value="ECO:0007669"/>
    <property type="project" value="UniProtKB-KW"/>
</dbReference>
<evidence type="ECO:0000256" key="3">
    <source>
        <dbReference type="ARBA" id="ARBA00022658"/>
    </source>
</evidence>
<accession>A0A1B0D1Y8</accession>
<reference evidence="9" key="1">
    <citation type="submission" date="2022-08" db="UniProtKB">
        <authorList>
            <consortium name="EnsemblMetazoa"/>
        </authorList>
    </citation>
    <scope>IDENTIFICATION</scope>
    <source>
        <strain evidence="9">Israel</strain>
    </source>
</reference>
<dbReference type="PANTHER" id="PTHR45818">
    <property type="entry name" value="PROTEIN VAV"/>
    <property type="match status" value="1"/>
</dbReference>
<evidence type="ECO:0000256" key="5">
    <source>
        <dbReference type="ARBA" id="ARBA00022737"/>
    </source>
</evidence>
<dbReference type="InterPro" id="IPR001715">
    <property type="entry name" value="CH_dom"/>
</dbReference>
<evidence type="ECO:0000256" key="7">
    <source>
        <dbReference type="ARBA" id="ARBA00022833"/>
    </source>
</evidence>
<dbReference type="Proteomes" id="UP000092462">
    <property type="component" value="Unassembled WGS sequence"/>
</dbReference>
<dbReference type="Pfam" id="PF00307">
    <property type="entry name" value="CH"/>
    <property type="match status" value="1"/>
</dbReference>
<dbReference type="PROSITE" id="PS50021">
    <property type="entry name" value="CH"/>
    <property type="match status" value="1"/>
</dbReference>
<protein>
    <submittedName>
        <fullName evidence="9">Uncharacterized protein</fullName>
    </submittedName>
</protein>
<dbReference type="CDD" id="cd21201">
    <property type="entry name" value="CH_VAV"/>
    <property type="match status" value="1"/>
</dbReference>
<keyword evidence="2" id="KW-0597">Phosphoprotein</keyword>
<keyword evidence="4" id="KW-0479">Metal-binding</keyword>
<dbReference type="EnsemblMetazoa" id="PPAI001361-RA">
    <property type="protein sequence ID" value="PPAI001361-PA"/>
    <property type="gene ID" value="PPAI001361"/>
</dbReference>
<evidence type="ECO:0000256" key="2">
    <source>
        <dbReference type="ARBA" id="ARBA00022553"/>
    </source>
</evidence>
<keyword evidence="6" id="KW-0863">Zinc-finger</keyword>
<dbReference type="VEuPathDB" id="VectorBase:PPAPM1_010741"/>
<proteinExistence type="predicted"/>
<keyword evidence="7" id="KW-0862">Zinc</keyword>
<keyword evidence="5" id="KW-0677">Repeat</keyword>
<dbReference type="PANTHER" id="PTHR45818:SF3">
    <property type="entry name" value="PROTEIN VAV"/>
    <property type="match status" value="1"/>
</dbReference>
<organism evidence="9 10">
    <name type="scientific">Phlebotomus papatasi</name>
    <name type="common">Sandfly</name>
    <dbReference type="NCBI Taxonomy" id="29031"/>
    <lineage>
        <taxon>Eukaryota</taxon>
        <taxon>Metazoa</taxon>
        <taxon>Ecdysozoa</taxon>
        <taxon>Arthropoda</taxon>
        <taxon>Hexapoda</taxon>
        <taxon>Insecta</taxon>
        <taxon>Pterygota</taxon>
        <taxon>Neoptera</taxon>
        <taxon>Endopterygota</taxon>
        <taxon>Diptera</taxon>
        <taxon>Nematocera</taxon>
        <taxon>Psychodoidea</taxon>
        <taxon>Psychodidae</taxon>
        <taxon>Phlebotomus</taxon>
        <taxon>Phlebotomus</taxon>
    </lineage>
</organism>
<dbReference type="SUPFAM" id="SSF47576">
    <property type="entry name" value="Calponin-homology domain, CH-domain"/>
    <property type="match status" value="1"/>
</dbReference>
<evidence type="ECO:0000256" key="6">
    <source>
        <dbReference type="ARBA" id="ARBA00022771"/>
    </source>
</evidence>
<evidence type="ECO:0000313" key="10">
    <source>
        <dbReference type="Proteomes" id="UP000092462"/>
    </source>
</evidence>
<name>A0A1B0D1Y8_PHLPP</name>
<dbReference type="SMART" id="SM00033">
    <property type="entry name" value="CH"/>
    <property type="match status" value="1"/>
</dbReference>
<dbReference type="GO" id="GO:0007165">
    <property type="term" value="P:signal transduction"/>
    <property type="evidence" value="ECO:0007669"/>
    <property type="project" value="UniProtKB-ARBA"/>
</dbReference>
<dbReference type="GO" id="GO:0005737">
    <property type="term" value="C:cytoplasm"/>
    <property type="evidence" value="ECO:0007669"/>
    <property type="project" value="TreeGrafter"/>
</dbReference>